<dbReference type="RefSeq" id="XP_007736451.1">
    <property type="nucleotide sequence ID" value="XM_007738261.1"/>
</dbReference>
<protein>
    <recommendedName>
        <fullName evidence="3">Bet v I/Major latex protein domain-containing protein</fullName>
    </recommendedName>
</protein>
<dbReference type="Pfam" id="PF10604">
    <property type="entry name" value="Polyketide_cyc2"/>
    <property type="match status" value="1"/>
</dbReference>
<dbReference type="PANTHER" id="PTHR39332">
    <property type="entry name" value="BLL4707 PROTEIN"/>
    <property type="match status" value="1"/>
</dbReference>
<dbReference type="SUPFAM" id="SSF55961">
    <property type="entry name" value="Bet v1-like"/>
    <property type="match status" value="1"/>
</dbReference>
<proteinExistence type="predicted"/>
<dbReference type="AlphaFoldDB" id="W9XHA9"/>
<evidence type="ECO:0000313" key="1">
    <source>
        <dbReference type="EMBL" id="EXJ79877.1"/>
    </source>
</evidence>
<accession>W9XHA9</accession>
<sequence>MSRTLVAREKDTLKLPVENVWAVVSAFGAVKTWIPTIGGTTVTGQGIGAVRSVEFLGNVLQEKLEVSDADSHTVSYRIIDSDALPFKGGYGSVALEPVDDKTTAITWSCDAEEVDADGIQAVSGTLSVFIKSAIQGLKDALYREVQPLGV</sequence>
<dbReference type="OrthoDB" id="4436220at2759"/>
<name>W9XHA9_9EURO</name>
<dbReference type="Proteomes" id="UP000019478">
    <property type="component" value="Unassembled WGS sequence"/>
</dbReference>
<organism evidence="1 2">
    <name type="scientific">Capronia epimyces CBS 606.96</name>
    <dbReference type="NCBI Taxonomy" id="1182542"/>
    <lineage>
        <taxon>Eukaryota</taxon>
        <taxon>Fungi</taxon>
        <taxon>Dikarya</taxon>
        <taxon>Ascomycota</taxon>
        <taxon>Pezizomycotina</taxon>
        <taxon>Eurotiomycetes</taxon>
        <taxon>Chaetothyriomycetidae</taxon>
        <taxon>Chaetothyriales</taxon>
        <taxon>Herpotrichiellaceae</taxon>
        <taxon>Capronia</taxon>
    </lineage>
</organism>
<keyword evidence="2" id="KW-1185">Reference proteome</keyword>
<dbReference type="HOGENOM" id="CLU_106645_2_0_1"/>
<reference evidence="1 2" key="1">
    <citation type="submission" date="2013-03" db="EMBL/GenBank/DDBJ databases">
        <title>The Genome Sequence of Capronia epimyces CBS 606.96.</title>
        <authorList>
            <consortium name="The Broad Institute Genomics Platform"/>
            <person name="Cuomo C."/>
            <person name="de Hoog S."/>
            <person name="Gorbushina A."/>
            <person name="Walker B."/>
            <person name="Young S.K."/>
            <person name="Zeng Q."/>
            <person name="Gargeya S."/>
            <person name="Fitzgerald M."/>
            <person name="Haas B."/>
            <person name="Abouelleil A."/>
            <person name="Allen A.W."/>
            <person name="Alvarado L."/>
            <person name="Arachchi H.M."/>
            <person name="Berlin A.M."/>
            <person name="Chapman S.B."/>
            <person name="Gainer-Dewar J."/>
            <person name="Goldberg J."/>
            <person name="Griggs A."/>
            <person name="Gujja S."/>
            <person name="Hansen M."/>
            <person name="Howarth C."/>
            <person name="Imamovic A."/>
            <person name="Ireland A."/>
            <person name="Larimer J."/>
            <person name="McCowan C."/>
            <person name="Murphy C."/>
            <person name="Pearson M."/>
            <person name="Poon T.W."/>
            <person name="Priest M."/>
            <person name="Roberts A."/>
            <person name="Saif S."/>
            <person name="Shea T."/>
            <person name="Sisk P."/>
            <person name="Sykes S."/>
            <person name="Wortman J."/>
            <person name="Nusbaum C."/>
            <person name="Birren B."/>
        </authorList>
    </citation>
    <scope>NUCLEOTIDE SEQUENCE [LARGE SCALE GENOMIC DNA]</scope>
    <source>
        <strain evidence="1 2">CBS 606.96</strain>
    </source>
</reference>
<dbReference type="InterPro" id="IPR019587">
    <property type="entry name" value="Polyketide_cyclase/dehydratase"/>
</dbReference>
<dbReference type="EMBL" id="AMGY01000007">
    <property type="protein sequence ID" value="EXJ79877.1"/>
    <property type="molecule type" value="Genomic_DNA"/>
</dbReference>
<evidence type="ECO:0000313" key="2">
    <source>
        <dbReference type="Proteomes" id="UP000019478"/>
    </source>
</evidence>
<gene>
    <name evidence="1" type="ORF">A1O3_08162</name>
</gene>
<dbReference type="InterPro" id="IPR023393">
    <property type="entry name" value="START-like_dom_sf"/>
</dbReference>
<dbReference type="eggNOG" id="ENOG502SNXH">
    <property type="taxonomic scope" value="Eukaryota"/>
</dbReference>
<dbReference type="Gene3D" id="3.30.530.20">
    <property type="match status" value="1"/>
</dbReference>
<dbReference type="STRING" id="1182542.W9XHA9"/>
<dbReference type="CDD" id="cd07821">
    <property type="entry name" value="PYR_PYL_RCAR_like"/>
    <property type="match status" value="1"/>
</dbReference>
<evidence type="ECO:0008006" key="3">
    <source>
        <dbReference type="Google" id="ProtNLM"/>
    </source>
</evidence>
<dbReference type="PANTHER" id="PTHR39332:SF7">
    <property type="entry name" value="SRPBCC FAMILY PROTEIN"/>
    <property type="match status" value="1"/>
</dbReference>
<dbReference type="GeneID" id="19172251"/>
<comment type="caution">
    <text evidence="1">The sequence shown here is derived from an EMBL/GenBank/DDBJ whole genome shotgun (WGS) entry which is preliminary data.</text>
</comment>